<feature type="transmembrane region" description="Helical" evidence="1">
    <location>
        <begin position="44"/>
        <end position="65"/>
    </location>
</feature>
<keyword evidence="1" id="KW-1133">Transmembrane helix</keyword>
<dbReference type="PANTHER" id="PTHR36193:SF23">
    <property type="entry name" value="PHISTB DOMAIN-CONTAINING RESA-LIKE PROTEIN 1"/>
    <property type="match status" value="1"/>
</dbReference>
<keyword evidence="1" id="KW-0472">Membrane</keyword>
<dbReference type="RefSeq" id="XP_019913882.1">
    <property type="nucleotide sequence ID" value="XM_020058131.1"/>
</dbReference>
<dbReference type="AlphaFoldDB" id="A0A1B1DX53"/>
<name>A0A1B1DX53_9APIC</name>
<dbReference type="VEuPathDB" id="PlasmoDB:PCOAH_00013220"/>
<dbReference type="InterPro" id="IPR044885">
    <property type="entry name" value="PRESA_N_sf"/>
</dbReference>
<dbReference type="GeneID" id="30908048"/>
<dbReference type="Pfam" id="PF09687">
    <property type="entry name" value="PRESAN"/>
    <property type="match status" value="1"/>
</dbReference>
<reference evidence="4" key="1">
    <citation type="submission" date="2016-06" db="EMBL/GenBank/DDBJ databases">
        <title>First high quality genome sequence of Plasmodium coatneyi using continuous long reads from single molecule, real-time sequencing.</title>
        <authorList>
            <person name="Chien J.-T."/>
            <person name="Pakala S.B."/>
            <person name="Geraldo J.A."/>
            <person name="Lapp S.A."/>
            <person name="Barnwell J.W."/>
            <person name="Kissinger J.C."/>
            <person name="Galinski M.R."/>
            <person name="Humphrey J.C."/>
        </authorList>
    </citation>
    <scope>NUCLEOTIDE SEQUENCE [LARGE SCALE GENOMIC DNA]</scope>
    <source>
        <strain evidence="4">Hackeri</strain>
    </source>
</reference>
<dbReference type="InterPro" id="IPR006526">
    <property type="entry name" value="Export_prot_PHISTa/b/c"/>
</dbReference>
<dbReference type="NCBIfam" id="TIGR01639">
    <property type="entry name" value="P_fal_TIGR01639"/>
    <property type="match status" value="1"/>
</dbReference>
<dbReference type="Proteomes" id="UP000092716">
    <property type="component" value="Chromosome 6"/>
</dbReference>
<dbReference type="PANTHER" id="PTHR36193">
    <property type="entry name" value="PHISTB DOMAIN-CONTAINING RESA-LIKE PROTEIN 1"/>
    <property type="match status" value="1"/>
</dbReference>
<sequence length="320" mass="37782">MHDNKNNPNFLLSIIASFGNITKGKSSFKKSFKEKEINLRSNKFATYIFFKSVFIALVLSLYYLFLQNIKTSTGNKYSHSHLNNRHSRILYQDISSFLKGSRANNAIEKQKKNPFPFKHNENNNSLGNVDKQNEDLKKKISNDNQLKTNTGKPGEYNKNEIMFSCANIGNCEEVTEDELSDKLNNIKGAVNGKTMHLVWKYVNNHEKVNFIRMQQEIQNYCDMSAKHYNIPKEFETKKCKHVDDKITNALLKKERFDLKNIKEFAKEDLCARWEFLRYIKLKRRSWKELRESSKEKWTNYINDVFKNYTTKKSSCKMCRR</sequence>
<proteinExistence type="predicted"/>
<evidence type="ECO:0000313" key="4">
    <source>
        <dbReference type="Proteomes" id="UP000092716"/>
    </source>
</evidence>
<feature type="domain" description="Plasmodium RESA N-terminal" evidence="2">
    <location>
        <begin position="174"/>
        <end position="297"/>
    </location>
</feature>
<keyword evidence="1" id="KW-0812">Transmembrane</keyword>
<accession>A0A1B1DX53</accession>
<gene>
    <name evidence="3" type="ORF">PCOAH_00013220</name>
</gene>
<dbReference type="InterPro" id="IPR019111">
    <property type="entry name" value="PRESA_N"/>
</dbReference>
<dbReference type="Gene3D" id="6.10.280.180">
    <property type="entry name" value="Plasmodium RESA, N-terminal helical domain"/>
    <property type="match status" value="1"/>
</dbReference>
<evidence type="ECO:0000313" key="3">
    <source>
        <dbReference type="EMBL" id="ANQ07187.1"/>
    </source>
</evidence>
<dbReference type="EMBL" id="CP016244">
    <property type="protein sequence ID" value="ANQ07187.1"/>
    <property type="molecule type" value="Genomic_DNA"/>
</dbReference>
<evidence type="ECO:0000256" key="1">
    <source>
        <dbReference type="SAM" id="Phobius"/>
    </source>
</evidence>
<dbReference type="OrthoDB" id="380684at2759"/>
<keyword evidence="4" id="KW-1185">Reference proteome</keyword>
<evidence type="ECO:0000259" key="2">
    <source>
        <dbReference type="Pfam" id="PF09687"/>
    </source>
</evidence>
<organism evidence="3 4">
    <name type="scientific">Plasmodium coatneyi</name>
    <dbReference type="NCBI Taxonomy" id="208452"/>
    <lineage>
        <taxon>Eukaryota</taxon>
        <taxon>Sar</taxon>
        <taxon>Alveolata</taxon>
        <taxon>Apicomplexa</taxon>
        <taxon>Aconoidasida</taxon>
        <taxon>Haemosporida</taxon>
        <taxon>Plasmodiidae</taxon>
        <taxon>Plasmodium</taxon>
    </lineage>
</organism>
<protein>
    <recommendedName>
        <fullName evidence="2">Plasmodium RESA N-terminal domain-containing protein</fullName>
    </recommendedName>
</protein>
<dbReference type="KEGG" id="pcot:PCOAH_00013220"/>